<dbReference type="EMBL" id="CP001785">
    <property type="protein sequence ID" value="ACX52988.1"/>
    <property type="molecule type" value="Genomic_DNA"/>
</dbReference>
<keyword evidence="7" id="KW-1185">Reference proteome</keyword>
<dbReference type="Gene3D" id="2.40.50.100">
    <property type="match status" value="1"/>
</dbReference>
<dbReference type="SUPFAM" id="SSF111369">
    <property type="entry name" value="HlyD-like secretion proteins"/>
    <property type="match status" value="1"/>
</dbReference>
<evidence type="ECO:0000259" key="3">
    <source>
        <dbReference type="Pfam" id="PF25954"/>
    </source>
</evidence>
<dbReference type="InterPro" id="IPR058647">
    <property type="entry name" value="BSH_CzcB-like"/>
</dbReference>
<name>C9R9K9_AMMDK</name>
<dbReference type="InterPro" id="IPR058637">
    <property type="entry name" value="YknX-like_C"/>
</dbReference>
<dbReference type="PANTHER" id="PTHR30469">
    <property type="entry name" value="MULTIDRUG RESISTANCE PROTEIN MDTA"/>
    <property type="match status" value="1"/>
</dbReference>
<evidence type="ECO:0000313" key="6">
    <source>
        <dbReference type="EMBL" id="ACX52988.1"/>
    </source>
</evidence>
<feature type="coiled-coil region" evidence="2">
    <location>
        <begin position="113"/>
        <end position="147"/>
    </location>
</feature>
<evidence type="ECO:0000313" key="7">
    <source>
        <dbReference type="Proteomes" id="UP000002620"/>
    </source>
</evidence>
<dbReference type="Pfam" id="PF25989">
    <property type="entry name" value="YknX_C"/>
    <property type="match status" value="1"/>
</dbReference>
<feature type="domain" description="YknX-like C-terminal permuted SH3-like" evidence="5">
    <location>
        <begin position="333"/>
        <end position="398"/>
    </location>
</feature>
<keyword evidence="2" id="KW-0175">Coiled coil</keyword>
<evidence type="ECO:0000259" key="5">
    <source>
        <dbReference type="Pfam" id="PF25989"/>
    </source>
</evidence>
<dbReference type="Gene3D" id="2.40.420.20">
    <property type="match status" value="1"/>
</dbReference>
<gene>
    <name evidence="6" type="ordered locus">Adeg_1908</name>
</gene>
<organism evidence="6 7">
    <name type="scientific">Ammonifex degensii (strain DSM 10501 / KC4)</name>
    <dbReference type="NCBI Taxonomy" id="429009"/>
    <lineage>
        <taxon>Bacteria</taxon>
        <taxon>Bacillati</taxon>
        <taxon>Bacillota</taxon>
        <taxon>Clostridia</taxon>
        <taxon>Thermoanaerobacterales</taxon>
        <taxon>Thermoanaerobacteraceae</taxon>
        <taxon>Ammonifex</taxon>
    </lineage>
</organism>
<dbReference type="Pfam" id="PF25973">
    <property type="entry name" value="BSH_CzcB"/>
    <property type="match status" value="1"/>
</dbReference>
<dbReference type="PANTHER" id="PTHR30469:SF15">
    <property type="entry name" value="HLYD FAMILY OF SECRETION PROTEINS"/>
    <property type="match status" value="1"/>
</dbReference>
<dbReference type="Proteomes" id="UP000002620">
    <property type="component" value="Chromosome"/>
</dbReference>
<evidence type="ECO:0000259" key="4">
    <source>
        <dbReference type="Pfam" id="PF25973"/>
    </source>
</evidence>
<dbReference type="eggNOG" id="COG0845">
    <property type="taxonomic scope" value="Bacteria"/>
</dbReference>
<evidence type="ECO:0000256" key="2">
    <source>
        <dbReference type="SAM" id="Coils"/>
    </source>
</evidence>
<dbReference type="Gene3D" id="2.40.30.170">
    <property type="match status" value="1"/>
</dbReference>
<feature type="domain" description="CusB-like beta-barrel" evidence="3">
    <location>
        <begin position="257"/>
        <end position="324"/>
    </location>
</feature>
<proteinExistence type="inferred from homology"/>
<dbReference type="InterPro" id="IPR058792">
    <property type="entry name" value="Beta-barrel_RND_2"/>
</dbReference>
<feature type="domain" description="CzcB-like barrel-sandwich hybrid" evidence="4">
    <location>
        <begin position="81"/>
        <end position="247"/>
    </location>
</feature>
<dbReference type="NCBIfam" id="TIGR01730">
    <property type="entry name" value="RND_mfp"/>
    <property type="match status" value="1"/>
</dbReference>
<dbReference type="AlphaFoldDB" id="C9R9K9"/>
<accession>C9R9K9</accession>
<dbReference type="Pfam" id="PF25954">
    <property type="entry name" value="Beta-barrel_RND_2"/>
    <property type="match status" value="1"/>
</dbReference>
<comment type="similarity">
    <text evidence="1">Belongs to the membrane fusion protein (MFP) (TC 8.A.1) family.</text>
</comment>
<dbReference type="STRING" id="429009.Adeg_1908"/>
<evidence type="ECO:0000256" key="1">
    <source>
        <dbReference type="ARBA" id="ARBA00009477"/>
    </source>
</evidence>
<dbReference type="GO" id="GO:0015562">
    <property type="term" value="F:efflux transmembrane transporter activity"/>
    <property type="evidence" value="ECO:0007669"/>
    <property type="project" value="TreeGrafter"/>
</dbReference>
<dbReference type="RefSeq" id="WP_015739865.1">
    <property type="nucleotide sequence ID" value="NC_013385.1"/>
</dbReference>
<dbReference type="InterPro" id="IPR006143">
    <property type="entry name" value="RND_pump_MFP"/>
</dbReference>
<dbReference type="GO" id="GO:1990281">
    <property type="term" value="C:efflux pump complex"/>
    <property type="evidence" value="ECO:0007669"/>
    <property type="project" value="TreeGrafter"/>
</dbReference>
<dbReference type="HOGENOM" id="CLU_018816_1_2_9"/>
<dbReference type="KEGG" id="adg:Adeg_1908"/>
<dbReference type="Gene3D" id="1.10.287.470">
    <property type="entry name" value="Helix hairpin bin"/>
    <property type="match status" value="1"/>
</dbReference>
<protein>
    <submittedName>
        <fullName evidence="6">Efflux transporter, RND family, MFP subunit</fullName>
    </submittedName>
</protein>
<reference evidence="6 7" key="1">
    <citation type="submission" date="2009-10" db="EMBL/GenBank/DDBJ databases">
        <title>Complete sequence of chromosome of Ammonifex degensii KC4.</title>
        <authorList>
            <consortium name="US DOE Joint Genome Institute"/>
            <person name="Kerfeld C."/>
            <person name="Goodner B."/>
            <person name="Huber H."/>
            <person name="Stetter K."/>
            <person name="Lucas S."/>
            <person name="Copeland A."/>
            <person name="Lapidus A."/>
            <person name="Glavina del Rio T."/>
            <person name="Dalin E."/>
            <person name="Tice H."/>
            <person name="Bruce D."/>
            <person name="Goodwin L."/>
            <person name="Pitluck S."/>
            <person name="Saunders E."/>
            <person name="Brettin T."/>
            <person name="Detter J.C."/>
            <person name="Han C."/>
            <person name="Larimer F."/>
            <person name="Land M."/>
            <person name="Hauser L."/>
            <person name="Kyrpides N."/>
            <person name="Ovchinnikova G."/>
            <person name="Richardson P."/>
        </authorList>
    </citation>
    <scope>NUCLEOTIDE SEQUENCE [LARGE SCALE GENOMIC DNA]</scope>
    <source>
        <strain evidence="7">DSM 10501 / KC4</strain>
    </source>
</reference>
<sequence length="407" mass="43978">MNLLPKIVGLSVPVRKMIKVSLIIVLLTVLALLVGSKVVALRRLPPLIQETGLPVETVAVSVGSIMECLDYTGTVESAHRASLSPRIMAGIRTVTVKEGDRVTRGQVLVVLDDKELKDRLNQAAAAVEQARAALEQAEGSLSVSRANLEKATINYKRGKELLAAGAIPPSVFENQYELPYLQAKESAERIVPAQVEAARAQLAQAEAGLALAKSAYEDAIIRAPFDGVVTAVHSYPGDLAVPGKPILTLDDPGKMVVRVKVAEVDLPLLKVGQKATLRYPSGQETASQVSRIYPAEDPLTRSTIVELPVSSPGVKPGMSVEVSFVVGRNERALLVPRRAVKMEQGRAWVFIVKSGRAVQVPVTLGLKNKTHCEVKGDLKPGDQVVVSDLTRLYDGRRVFVYQERRKS</sequence>